<dbReference type="Gene3D" id="2.60.40.10">
    <property type="entry name" value="Immunoglobulins"/>
    <property type="match status" value="1"/>
</dbReference>
<feature type="signal peptide" evidence="3">
    <location>
        <begin position="1"/>
        <end position="19"/>
    </location>
</feature>
<name>A0A196SKB7_BLAHN</name>
<evidence type="ECO:0000256" key="2">
    <source>
        <dbReference type="SAM" id="Phobius"/>
    </source>
</evidence>
<sequence>MLNKTLFVVSILLYAIASSDLTCQPSEVYVKFTKKSMSSYASEESFKVYSGNELLMTSPTFANNELRDIEYCLPATQNDQYTIQLLDSGKDSWQSGSWVRIAGVYGNTVFRNLMSDANKEDYAFSLYYAIAKNQQWKAFSSTTTIDTAWMSPSFSDGEWQDATLGSFETSLTGTQYFRKHFTSIADMAAYELQMNYRYGIIAYLNGKEIFRDHMPAGAVTPATLSDGAFPSTAFYGVIRPASEMVVGDNVLAVELHFPAVVSTFVDFEAFLALLAPSVPADPCFIYGDEVSLSAEVGSNVENIFDFARNNYYTVPFGQFPSAVAYAFRGSQPFVNGIRIFPYTGYAASPGSFAWEGKRDLASAEWTPILTATGVTYTSSTYRSFFSYLAAGLYRSYRFDIRAAAATSYGRAYEVQPLVCSFSAPSSIEFEQPAYSFFADYDEVTVRPKVIEFTNCTVTPALPAGLTLDATTCVISGKSAVASSGTYEVTSETYGQTYRGSFALELVACDGMLASVVRTYKSDAYLESFTITDASSQQVVLSVVENAGQVSHQEWSAVVCLTGAKYTVAVSTSTNYWESMSFLYVRAVLSGDAYETVLRAHYDANLGIPAVRSFYGQWAVAPKGSWEYKMGEVPAGWQNASGWESAAMGSFPASSNQIQLYKKTFTVDSVENVSGVVISLRYLYGCVVYLNGHEAFRNGVTGDLTASSVGLNAYTDLLYRQISLPVKTMVFDDTPAVNYVQQGTNEIAIAIVAQTTTQTASVFDCAVRLMGEAESSRLFENNVLYGYIQGNPSLVANQHYDYAMYYNTCNTNYWTAVFNNDRREWISSVTLYLHYQQADRQPRQFTLKARNTNQEEWTTLKEVTGMAWSLVGQHKKIWLENNKPYNQYRFENFGTGDMAKCPWRLGSLDLTADATATTVPELSYPSPVVVSKDVEMGEVYPNSAQYFDFTVTPALPAGLSLDPSTGMISGTAHEVVTQAAYTVEAKRVSGGRATAVVEISVEVCTGGKSLITLVVRTDSYPERASYKVFAGRGTGGEVVAALDKFVVKNALSYGDFCLPHGLYTAQMFDSAQSGWGSPAGWWLSVDVGEMVFETGQVPRGVESVSTVFSSLLPFQVEYDEWKLFNSENAVSENWKAVEFDDAEWQSVKGGAMGNHVGTTAYIRHEVTVPSLEDYHVLNVRVKYVGGVAAYFNGRTVARFNLADPFTAATEATTMHDASAFSKFHVILSTVGAVTGKNVIAFEVHRTADQSELVFDATGVFGVNDCSPVLDSFAALESSTVTTTTIAGLFDLKTTAYGYLANAAHAYAQWTVENLEGSKWNSFGMQTILDREGYGFSVYGRFAEADEFTTGVSVAGQATPNRGRAAWPMPVGIAGFRQFKFEVDVAASGTVTMYAFVPQYCRASGSGACPAVGDFPAVGEGEISPGACPEGFYGYAYRECTGGQLSDVHTERCAYKEPANLEYATATFVFVKDVKSSSGAPSFSNLITEFYVQEDTPLPAGFAIDAATGEITGVATSEFDAVRVVVRGKNPSGETLAEISIAARLGYCPPEGLFERTPVGEDVAYACSQQGNYVGTQHRLCVLGEKDGEWQKVRGSCVSVSVVVVGAVVAIIIIAVVIYLIVRSSRKAKAVGGVRGKQAKENRVKAEKQDKRPVRI</sequence>
<protein>
    <submittedName>
        <fullName evidence="4">He PIG protein family</fullName>
    </submittedName>
</protein>
<evidence type="ECO:0000256" key="3">
    <source>
        <dbReference type="SAM" id="SignalP"/>
    </source>
</evidence>
<feature type="transmembrane region" description="Helical" evidence="2">
    <location>
        <begin position="1598"/>
        <end position="1620"/>
    </location>
</feature>
<keyword evidence="2" id="KW-0812">Transmembrane</keyword>
<feature type="region of interest" description="Disordered" evidence="1">
    <location>
        <begin position="1635"/>
        <end position="1654"/>
    </location>
</feature>
<feature type="chain" id="PRO_5008274673" evidence="3">
    <location>
        <begin position="20"/>
        <end position="1654"/>
    </location>
</feature>
<keyword evidence="2" id="KW-1133">Transmembrane helix</keyword>
<accession>A0A196SKB7</accession>
<feature type="compositionally biased region" description="Basic and acidic residues" evidence="1">
    <location>
        <begin position="1636"/>
        <end position="1654"/>
    </location>
</feature>
<keyword evidence="3" id="KW-0732">Signal</keyword>
<organism evidence="4 5">
    <name type="scientific">Blastocystis sp. subtype 1 (strain ATCC 50177 / NandII)</name>
    <dbReference type="NCBI Taxonomy" id="478820"/>
    <lineage>
        <taxon>Eukaryota</taxon>
        <taxon>Sar</taxon>
        <taxon>Stramenopiles</taxon>
        <taxon>Bigyra</taxon>
        <taxon>Opalozoa</taxon>
        <taxon>Opalinata</taxon>
        <taxon>Blastocystidae</taxon>
        <taxon>Blastocystis</taxon>
    </lineage>
</organism>
<proteinExistence type="predicted"/>
<keyword evidence="2" id="KW-0472">Membrane</keyword>
<keyword evidence="5" id="KW-1185">Reference proteome</keyword>
<gene>
    <name evidence="4" type="ORF">AV274_0743</name>
</gene>
<evidence type="ECO:0000313" key="5">
    <source>
        <dbReference type="Proteomes" id="UP000078348"/>
    </source>
</evidence>
<evidence type="ECO:0000313" key="4">
    <source>
        <dbReference type="EMBL" id="OAO17500.1"/>
    </source>
</evidence>
<dbReference type="Proteomes" id="UP000078348">
    <property type="component" value="Unassembled WGS sequence"/>
</dbReference>
<reference evidence="4 5" key="1">
    <citation type="submission" date="2016-05" db="EMBL/GenBank/DDBJ databases">
        <title>Nuclear genome of Blastocystis sp. subtype 1 NandII.</title>
        <authorList>
            <person name="Gentekaki E."/>
            <person name="Curtis B."/>
            <person name="Stairs C."/>
            <person name="Eme L."/>
            <person name="Herman E."/>
            <person name="Klimes V."/>
            <person name="Arias M.C."/>
            <person name="Elias M."/>
            <person name="Hilliou F."/>
            <person name="Klute M."/>
            <person name="Malik S.-B."/>
            <person name="Pightling A."/>
            <person name="Rachubinski R."/>
            <person name="Salas D."/>
            <person name="Schlacht A."/>
            <person name="Suga H."/>
            <person name="Archibald J."/>
            <person name="Ball S.G."/>
            <person name="Clark G."/>
            <person name="Dacks J."/>
            <person name="Van Der Giezen M."/>
            <person name="Tsaousis A."/>
            <person name="Roger A."/>
        </authorList>
    </citation>
    <scope>NUCLEOTIDE SEQUENCE [LARGE SCALE GENOMIC DNA]</scope>
    <source>
        <strain evidence="5">ATCC 50177 / NandII</strain>
    </source>
</reference>
<dbReference type="Gene3D" id="2.60.120.260">
    <property type="entry name" value="Galactose-binding domain-like"/>
    <property type="match status" value="3"/>
</dbReference>
<comment type="caution">
    <text evidence="4">The sequence shown here is derived from an EMBL/GenBank/DDBJ whole genome shotgun (WGS) entry which is preliminary data.</text>
</comment>
<dbReference type="Pfam" id="PF05345">
    <property type="entry name" value="He_PIG"/>
    <property type="match status" value="2"/>
</dbReference>
<dbReference type="InterPro" id="IPR013783">
    <property type="entry name" value="Ig-like_fold"/>
</dbReference>
<dbReference type="OrthoDB" id="530609at2759"/>
<evidence type="ECO:0000256" key="1">
    <source>
        <dbReference type="SAM" id="MobiDB-lite"/>
    </source>
</evidence>
<dbReference type="EMBL" id="LXWW01000027">
    <property type="protein sequence ID" value="OAO17500.1"/>
    <property type="molecule type" value="Genomic_DNA"/>
</dbReference>